<comment type="caution">
    <text evidence="1">The sequence shown here is derived from an EMBL/GenBank/DDBJ whole genome shotgun (WGS) entry which is preliminary data.</text>
</comment>
<dbReference type="AlphaFoldDB" id="A0A815Q2M1"/>
<evidence type="ECO:0000313" key="2">
    <source>
        <dbReference type="Proteomes" id="UP000663864"/>
    </source>
</evidence>
<sequence>MFNCENPSDGLNQNESASICLYTMGWEPRQRCLYYVLNATLRNENRNKLKPWFSYLKLILTAPHKIPSEKAKIWRGATLNLSRQYEIRKGYVWWAFSSCTRALNVLESDQFLGKYGPRTLFNIECRNTKSIQSHS</sequence>
<name>A0A815Q2M1_9BILA</name>
<gene>
    <name evidence="1" type="ORF">ZHD862_LOCUS35526</name>
</gene>
<accession>A0A815Q2M1</accession>
<organism evidence="1 2">
    <name type="scientific">Rotaria sordida</name>
    <dbReference type="NCBI Taxonomy" id="392033"/>
    <lineage>
        <taxon>Eukaryota</taxon>
        <taxon>Metazoa</taxon>
        <taxon>Spiralia</taxon>
        <taxon>Gnathifera</taxon>
        <taxon>Rotifera</taxon>
        <taxon>Eurotatoria</taxon>
        <taxon>Bdelloidea</taxon>
        <taxon>Philodinida</taxon>
        <taxon>Philodinidae</taxon>
        <taxon>Rotaria</taxon>
    </lineage>
</organism>
<reference evidence="1" key="1">
    <citation type="submission" date="2021-02" db="EMBL/GenBank/DDBJ databases">
        <authorList>
            <person name="Nowell W R."/>
        </authorList>
    </citation>
    <scope>NUCLEOTIDE SEQUENCE</scope>
</reference>
<dbReference type="Proteomes" id="UP000663864">
    <property type="component" value="Unassembled WGS sequence"/>
</dbReference>
<evidence type="ECO:0000313" key="1">
    <source>
        <dbReference type="EMBL" id="CAF1457163.1"/>
    </source>
</evidence>
<dbReference type="Gene3D" id="3.90.176.10">
    <property type="entry name" value="Toxin ADP-ribosyltransferase, Chain A, domain 1"/>
    <property type="match status" value="1"/>
</dbReference>
<protein>
    <submittedName>
        <fullName evidence="1">Uncharacterized protein</fullName>
    </submittedName>
</protein>
<proteinExistence type="predicted"/>
<feature type="non-terminal residue" evidence="1">
    <location>
        <position position="135"/>
    </location>
</feature>
<dbReference type="EMBL" id="CAJNOT010005164">
    <property type="protein sequence ID" value="CAF1457163.1"/>
    <property type="molecule type" value="Genomic_DNA"/>
</dbReference>